<feature type="compositionally biased region" description="Basic and acidic residues" evidence="10">
    <location>
        <begin position="329"/>
        <end position="338"/>
    </location>
</feature>
<protein>
    <recommendedName>
        <fullName evidence="9">FACT complex subunit SSRP1</fullName>
    </recommendedName>
</protein>
<dbReference type="GO" id="GO:0042393">
    <property type="term" value="F:histone binding"/>
    <property type="evidence" value="ECO:0007669"/>
    <property type="project" value="TreeGrafter"/>
</dbReference>
<dbReference type="Gene3D" id="2.30.29.220">
    <property type="entry name" value="Structure-specific recognition protein (SSRP1)"/>
    <property type="match status" value="1"/>
</dbReference>
<sequence length="364" mass="41863">MANLSAKGWSWGEYQLNENQLQFLVDKKPCFNINYKDIINCSVPGKNEIAFEFQQNEATEDDILCEMRVYLPEADSCDALTKEISERSEFRASSVDALVTLYDLPMIVPRGKYSLDMFQNFMRLHGKTHNYKIMYKNVTKAFLLPKPDGIHIAMVIGLDTPIRQGNTVYPFVVMQFSKDSQESVTFNMPAEEIKRNFGDELTQTIEGKSFDVMSKLLKAMVKTMIIVPGNFKSKNDTNAIKCSVKASEGHLYPLQKSFIFISKPVIYIKFEDIRYIEFARISDESMATNRSFDLNVCTKNGSFQFTGVDREEYQIMLEFLQKKKIQVRNVEEEPKEADSSDDNMDVDEDEEDEEDDSFNASDLD</sequence>
<feature type="region of interest" description="Disordered" evidence="10">
    <location>
        <begin position="329"/>
        <end position="364"/>
    </location>
</feature>
<evidence type="ECO:0000256" key="7">
    <source>
        <dbReference type="ARBA" id="ARBA00023204"/>
    </source>
</evidence>
<dbReference type="EMBL" id="MPUH01001586">
    <property type="protein sequence ID" value="OMJ66996.1"/>
    <property type="molecule type" value="Genomic_DNA"/>
</dbReference>
<comment type="caution">
    <text evidence="12">The sequence shown here is derived from an EMBL/GenBank/DDBJ whole genome shotgun (WGS) entry which is preliminary data.</text>
</comment>
<evidence type="ECO:0000256" key="10">
    <source>
        <dbReference type="SAM" id="MobiDB-lite"/>
    </source>
</evidence>
<dbReference type="GO" id="GO:0006281">
    <property type="term" value="P:DNA repair"/>
    <property type="evidence" value="ECO:0007669"/>
    <property type="project" value="UniProtKB-KW"/>
</dbReference>
<dbReference type="InterPro" id="IPR024954">
    <property type="entry name" value="SSRP1_DD"/>
</dbReference>
<evidence type="ECO:0000256" key="3">
    <source>
        <dbReference type="ARBA" id="ARBA00022705"/>
    </source>
</evidence>
<keyword evidence="8 9" id="KW-0539">Nucleus</keyword>
<keyword evidence="3 9" id="KW-0235">DNA replication</keyword>
<dbReference type="InterPro" id="IPR038167">
    <property type="entry name" value="SSRP1_sf"/>
</dbReference>
<dbReference type="Pfam" id="PF08512">
    <property type="entry name" value="Rttp106-like_middle"/>
    <property type="match status" value="1"/>
</dbReference>
<dbReference type="FunFam" id="2.30.29.30:FF:000098">
    <property type="entry name" value="Fact complex subunit ssrp1"/>
    <property type="match status" value="1"/>
</dbReference>
<gene>
    <name evidence="12" type="ORF">SteCoe_35967</name>
</gene>
<dbReference type="GO" id="GO:0035101">
    <property type="term" value="C:FACT complex"/>
    <property type="evidence" value="ECO:0007669"/>
    <property type="project" value="TreeGrafter"/>
</dbReference>
<dbReference type="Gene3D" id="2.30.29.30">
    <property type="entry name" value="Pleckstrin-homology domain (PH domain)/Phosphotyrosine-binding domain (PTB)"/>
    <property type="match status" value="1"/>
</dbReference>
<reference evidence="12 13" key="1">
    <citation type="submission" date="2016-11" db="EMBL/GenBank/DDBJ databases">
        <title>The macronuclear genome of Stentor coeruleus: a giant cell with tiny introns.</title>
        <authorList>
            <person name="Slabodnick M."/>
            <person name="Ruby J.G."/>
            <person name="Reiff S.B."/>
            <person name="Swart E.C."/>
            <person name="Gosai S."/>
            <person name="Prabakaran S."/>
            <person name="Witkowska E."/>
            <person name="Larue G.E."/>
            <person name="Fisher S."/>
            <person name="Freeman R.M."/>
            <person name="Gunawardena J."/>
            <person name="Chu W."/>
            <person name="Stover N.A."/>
            <person name="Gregory B.D."/>
            <person name="Nowacki M."/>
            <person name="Derisi J."/>
            <person name="Roy S.W."/>
            <person name="Marshall W.F."/>
            <person name="Sood P."/>
        </authorList>
    </citation>
    <scope>NUCLEOTIDE SEQUENCE [LARGE SCALE GENOMIC DNA]</scope>
    <source>
        <strain evidence="12">WM001</strain>
    </source>
</reference>
<dbReference type="Proteomes" id="UP000187209">
    <property type="component" value="Unassembled WGS sequence"/>
</dbReference>
<dbReference type="InterPro" id="IPR013719">
    <property type="entry name" value="RTT106/SPT16-like_middle_dom"/>
</dbReference>
<dbReference type="SUPFAM" id="SSF50729">
    <property type="entry name" value="PH domain-like"/>
    <property type="match status" value="1"/>
</dbReference>
<dbReference type="CDD" id="cd13231">
    <property type="entry name" value="PH2_SSRP1-like"/>
    <property type="match status" value="1"/>
</dbReference>
<comment type="subcellular location">
    <subcellularLocation>
        <location evidence="9">Nucleus</location>
    </subcellularLocation>
    <subcellularLocation>
        <location evidence="9">Chromosome</location>
    </subcellularLocation>
</comment>
<evidence type="ECO:0000256" key="4">
    <source>
        <dbReference type="ARBA" id="ARBA00022763"/>
    </source>
</evidence>
<proteinExistence type="inferred from homology"/>
<evidence type="ECO:0000256" key="8">
    <source>
        <dbReference type="ARBA" id="ARBA00023242"/>
    </source>
</evidence>
<evidence type="ECO:0000256" key="1">
    <source>
        <dbReference type="ARBA" id="ARBA00010060"/>
    </source>
</evidence>
<evidence type="ECO:0000256" key="5">
    <source>
        <dbReference type="ARBA" id="ARBA00023015"/>
    </source>
</evidence>
<dbReference type="FunFam" id="2.30.29.150:FF:000001">
    <property type="entry name" value="Fact complex subunit ssrp1"/>
    <property type="match status" value="1"/>
</dbReference>
<evidence type="ECO:0000256" key="2">
    <source>
        <dbReference type="ARBA" id="ARBA00022454"/>
    </source>
</evidence>
<dbReference type="GO" id="GO:0003677">
    <property type="term" value="F:DNA binding"/>
    <property type="evidence" value="ECO:0007669"/>
    <property type="project" value="InterPro"/>
</dbReference>
<dbReference type="OrthoDB" id="498543at2759"/>
<keyword evidence="6 9" id="KW-0804">Transcription</keyword>
<dbReference type="PANTHER" id="PTHR45849">
    <property type="entry name" value="FACT COMPLEX SUBUNIT SSRP1"/>
    <property type="match status" value="1"/>
</dbReference>
<dbReference type="GO" id="GO:0006260">
    <property type="term" value="P:DNA replication"/>
    <property type="evidence" value="ECO:0007669"/>
    <property type="project" value="UniProtKB-KW"/>
</dbReference>
<dbReference type="InterPro" id="IPR050454">
    <property type="entry name" value="RTT106/SSRP1_HistChap/FACT"/>
</dbReference>
<keyword evidence="4 9" id="KW-0227">DNA damage</keyword>
<dbReference type="Pfam" id="PF03531">
    <property type="entry name" value="SSrecog"/>
    <property type="match status" value="1"/>
</dbReference>
<dbReference type="GO" id="GO:0031491">
    <property type="term" value="F:nucleosome binding"/>
    <property type="evidence" value="ECO:0007669"/>
    <property type="project" value="TreeGrafter"/>
</dbReference>
<evidence type="ECO:0000256" key="6">
    <source>
        <dbReference type="ARBA" id="ARBA00023163"/>
    </source>
</evidence>
<keyword evidence="2 9" id="KW-0158">Chromosome</keyword>
<dbReference type="PANTHER" id="PTHR45849:SF1">
    <property type="entry name" value="FACT COMPLEX SUBUNIT SSRP1"/>
    <property type="match status" value="1"/>
</dbReference>
<dbReference type="PRINTS" id="PR00887">
    <property type="entry name" value="SSRCOGNITION"/>
</dbReference>
<feature type="compositionally biased region" description="Acidic residues" evidence="10">
    <location>
        <begin position="339"/>
        <end position="364"/>
    </location>
</feature>
<keyword evidence="5 9" id="KW-0805">Transcription regulation</keyword>
<dbReference type="InterPro" id="IPR048993">
    <property type="entry name" value="SSRP1-like_PH1"/>
</dbReference>
<dbReference type="Pfam" id="PF21103">
    <property type="entry name" value="PH1_SSRP1-like"/>
    <property type="match status" value="1"/>
</dbReference>
<keyword evidence="13" id="KW-1185">Reference proteome</keyword>
<evidence type="ECO:0000313" key="13">
    <source>
        <dbReference type="Proteomes" id="UP000187209"/>
    </source>
</evidence>
<dbReference type="SMART" id="SM01287">
    <property type="entry name" value="Rtt106"/>
    <property type="match status" value="1"/>
</dbReference>
<name>A0A1R2AR82_9CILI</name>
<evidence type="ECO:0000313" key="12">
    <source>
        <dbReference type="EMBL" id="OMJ66996.1"/>
    </source>
</evidence>
<dbReference type="InterPro" id="IPR000969">
    <property type="entry name" value="SSRP1/POB3"/>
</dbReference>
<dbReference type="AlphaFoldDB" id="A0A1R2AR82"/>
<keyword evidence="7 9" id="KW-0234">DNA repair</keyword>
<evidence type="ECO:0000259" key="11">
    <source>
        <dbReference type="SMART" id="SM01287"/>
    </source>
</evidence>
<feature type="domain" description="Histone chaperone RTT106/FACT complex subunit SPT16-like middle" evidence="11">
    <location>
        <begin position="237"/>
        <end position="330"/>
    </location>
</feature>
<dbReference type="Gene3D" id="2.30.29.150">
    <property type="match status" value="1"/>
</dbReference>
<dbReference type="InterPro" id="IPR011993">
    <property type="entry name" value="PH-like_dom_sf"/>
</dbReference>
<organism evidence="12 13">
    <name type="scientific">Stentor coeruleus</name>
    <dbReference type="NCBI Taxonomy" id="5963"/>
    <lineage>
        <taxon>Eukaryota</taxon>
        <taxon>Sar</taxon>
        <taxon>Alveolata</taxon>
        <taxon>Ciliophora</taxon>
        <taxon>Postciliodesmatophora</taxon>
        <taxon>Heterotrichea</taxon>
        <taxon>Heterotrichida</taxon>
        <taxon>Stentoridae</taxon>
        <taxon>Stentor</taxon>
    </lineage>
</organism>
<evidence type="ECO:0000256" key="9">
    <source>
        <dbReference type="RuleBase" id="RU364013"/>
    </source>
</evidence>
<accession>A0A1R2AR82</accession>
<dbReference type="CDD" id="cd13230">
    <property type="entry name" value="PH1_SSRP1-like"/>
    <property type="match status" value="1"/>
</dbReference>
<comment type="function">
    <text evidence="9">Component of the FACT complex, a general chromatin factor that acts to reorganize nucleosomes. The FACT complex is involved in multiple processes that require DNA as a template such as mRNA elongation, DNA replication and DNA repair. During transcription elongation the FACT complex acts as a histone chaperone that both destabilizes and restores nucleosomal structure. It facilitates the passage of RNA polymerase II and transcription by promoting the dissociation of one histone H2A-H2B dimer from the nucleosome, then subsequently promotes the reestablishment of the nucleosome following the passage of RNA polymerase II.</text>
</comment>
<comment type="similarity">
    <text evidence="1 9">Belongs to the SSRP1 family.</text>
</comment>